<dbReference type="InterPro" id="IPR051402">
    <property type="entry name" value="KPR-Related"/>
</dbReference>
<name>A0A1N6FCJ3_9BURK</name>
<accession>A0A1N6FCJ3</accession>
<evidence type="ECO:0000313" key="10">
    <source>
        <dbReference type="Proteomes" id="UP000185151"/>
    </source>
</evidence>
<comment type="catalytic activity">
    <reaction evidence="6">
        <text>(R)-pantoate + NADP(+) = 2-dehydropantoate + NADPH + H(+)</text>
        <dbReference type="Rhea" id="RHEA:16233"/>
        <dbReference type="ChEBI" id="CHEBI:11561"/>
        <dbReference type="ChEBI" id="CHEBI:15378"/>
        <dbReference type="ChEBI" id="CHEBI:15980"/>
        <dbReference type="ChEBI" id="CHEBI:57783"/>
        <dbReference type="ChEBI" id="CHEBI:58349"/>
        <dbReference type="EC" id="1.1.1.169"/>
    </reaction>
</comment>
<dbReference type="InterPro" id="IPR013752">
    <property type="entry name" value="KPA_reductase"/>
</dbReference>
<gene>
    <name evidence="9" type="ORF">SAMN05444165_0121</name>
</gene>
<evidence type="ECO:0000256" key="6">
    <source>
        <dbReference type="ARBA" id="ARBA00048793"/>
    </source>
</evidence>
<sequence>MNVKICIVGAGAIGGLIGVHLAAAGRADVSVLARGAALAALQAHGWRVRHAGAETHARVRAENDARSLGVQDVVVIAVKGQALPELMPRLTPLIGPETLVMPAMNGVPWWFCHGVAGFEHRPLRSVDPDGVLSASMRDEQVVGCVVHASASTAQPGVVEHRMGRGLIVGAAQGGHSPRVAEAVDVLRGAGFDVTHSDNIRRDIWYKLWGNMTINPISAITGATTDRVLADPLVRAFCSAAMVEAAAIGARIGCTIEQTPQDRHAITAKLGAFRTSMLQDVEAGRTIELDSLVAVVQEIGRGLEIATQNIDALLGLSRLFARVHGLYPEAV</sequence>
<dbReference type="InterPro" id="IPR013332">
    <property type="entry name" value="KPR_N"/>
</dbReference>
<dbReference type="Pfam" id="PF02558">
    <property type="entry name" value="ApbA"/>
    <property type="match status" value="1"/>
</dbReference>
<dbReference type="GO" id="GO:0015940">
    <property type="term" value="P:pantothenate biosynthetic process"/>
    <property type="evidence" value="ECO:0007669"/>
    <property type="project" value="UniProtKB-UniPathway"/>
</dbReference>
<dbReference type="Proteomes" id="UP000185151">
    <property type="component" value="Unassembled WGS sequence"/>
</dbReference>
<dbReference type="GO" id="GO:0008677">
    <property type="term" value="F:2-dehydropantoate 2-reductase activity"/>
    <property type="evidence" value="ECO:0007669"/>
    <property type="project" value="UniProtKB-EC"/>
</dbReference>
<evidence type="ECO:0000256" key="5">
    <source>
        <dbReference type="ARBA" id="ARBA00032024"/>
    </source>
</evidence>
<proteinExistence type="predicted"/>
<dbReference type="FunFam" id="1.10.1040.10:FF:000017">
    <property type="entry name" value="2-dehydropantoate 2-reductase"/>
    <property type="match status" value="1"/>
</dbReference>
<dbReference type="SUPFAM" id="SSF48179">
    <property type="entry name" value="6-phosphogluconate dehydrogenase C-terminal domain-like"/>
    <property type="match status" value="1"/>
</dbReference>
<dbReference type="PANTHER" id="PTHR21708:SF45">
    <property type="entry name" value="2-DEHYDROPANTOATE 2-REDUCTASE"/>
    <property type="match status" value="1"/>
</dbReference>
<feature type="domain" description="Ketopantoate reductase C-terminal" evidence="8">
    <location>
        <begin position="198"/>
        <end position="317"/>
    </location>
</feature>
<organism evidence="9 10">
    <name type="scientific">Paraburkholderia phenazinium</name>
    <dbReference type="NCBI Taxonomy" id="60549"/>
    <lineage>
        <taxon>Bacteria</taxon>
        <taxon>Pseudomonadati</taxon>
        <taxon>Pseudomonadota</taxon>
        <taxon>Betaproteobacteria</taxon>
        <taxon>Burkholderiales</taxon>
        <taxon>Burkholderiaceae</taxon>
        <taxon>Paraburkholderia</taxon>
    </lineage>
</organism>
<feature type="domain" description="Ketopantoate reductase N-terminal" evidence="7">
    <location>
        <begin position="5"/>
        <end position="171"/>
    </location>
</feature>
<dbReference type="InterPro" id="IPR008927">
    <property type="entry name" value="6-PGluconate_DH-like_C_sf"/>
</dbReference>
<keyword evidence="4" id="KW-0566">Pantothenate biosynthesis</keyword>
<dbReference type="Gene3D" id="1.10.1040.10">
    <property type="entry name" value="N-(1-d-carboxylethyl)-l-norvaline Dehydrogenase, domain 2"/>
    <property type="match status" value="1"/>
</dbReference>
<evidence type="ECO:0000256" key="2">
    <source>
        <dbReference type="ARBA" id="ARBA00013014"/>
    </source>
</evidence>
<dbReference type="EC" id="1.1.1.169" evidence="2"/>
<dbReference type="GO" id="GO:0005737">
    <property type="term" value="C:cytoplasm"/>
    <property type="evidence" value="ECO:0007669"/>
    <property type="project" value="TreeGrafter"/>
</dbReference>
<dbReference type="EMBL" id="FSRU01000001">
    <property type="protein sequence ID" value="SIN92916.1"/>
    <property type="molecule type" value="Genomic_DNA"/>
</dbReference>
<dbReference type="NCBIfam" id="NF005089">
    <property type="entry name" value="PRK06522.1-4"/>
    <property type="match status" value="1"/>
</dbReference>
<dbReference type="SUPFAM" id="SSF51735">
    <property type="entry name" value="NAD(P)-binding Rossmann-fold domains"/>
    <property type="match status" value="1"/>
</dbReference>
<evidence type="ECO:0000259" key="7">
    <source>
        <dbReference type="Pfam" id="PF02558"/>
    </source>
</evidence>
<dbReference type="UniPathway" id="UPA00028">
    <property type="reaction ID" value="UER00004"/>
</dbReference>
<evidence type="ECO:0000313" key="9">
    <source>
        <dbReference type="EMBL" id="SIN92916.1"/>
    </source>
</evidence>
<dbReference type="InterPro" id="IPR013328">
    <property type="entry name" value="6PGD_dom2"/>
</dbReference>
<dbReference type="PANTHER" id="PTHR21708">
    <property type="entry name" value="PROBABLE 2-DEHYDROPANTOATE 2-REDUCTASE"/>
    <property type="match status" value="1"/>
</dbReference>
<evidence type="ECO:0000256" key="3">
    <source>
        <dbReference type="ARBA" id="ARBA00019465"/>
    </source>
</evidence>
<protein>
    <recommendedName>
        <fullName evidence="3">2-dehydropantoate 2-reductase</fullName>
        <ecNumber evidence="2">1.1.1.169</ecNumber>
    </recommendedName>
    <alternativeName>
        <fullName evidence="5">Ketopantoate reductase</fullName>
    </alternativeName>
</protein>
<dbReference type="Pfam" id="PF08546">
    <property type="entry name" value="ApbA_C"/>
    <property type="match status" value="1"/>
</dbReference>
<evidence type="ECO:0000256" key="1">
    <source>
        <dbReference type="ARBA" id="ARBA00004994"/>
    </source>
</evidence>
<evidence type="ECO:0000256" key="4">
    <source>
        <dbReference type="ARBA" id="ARBA00022655"/>
    </source>
</evidence>
<dbReference type="Gene3D" id="3.40.50.720">
    <property type="entry name" value="NAD(P)-binding Rossmann-like Domain"/>
    <property type="match status" value="1"/>
</dbReference>
<evidence type="ECO:0000259" key="8">
    <source>
        <dbReference type="Pfam" id="PF08546"/>
    </source>
</evidence>
<comment type="pathway">
    <text evidence="1">Cofactor biosynthesis; (R)-pantothenate biosynthesis; (R)-pantoate from 3-methyl-2-oxobutanoate: step 2/2.</text>
</comment>
<dbReference type="AlphaFoldDB" id="A0A1N6FCJ3"/>
<dbReference type="InterPro" id="IPR036291">
    <property type="entry name" value="NAD(P)-bd_dom_sf"/>
</dbReference>
<keyword evidence="10" id="KW-1185">Reference proteome</keyword>
<reference evidence="9 10" key="1">
    <citation type="submission" date="2016-11" db="EMBL/GenBank/DDBJ databases">
        <authorList>
            <person name="Jaros S."/>
            <person name="Januszkiewicz K."/>
            <person name="Wedrychowicz H."/>
        </authorList>
    </citation>
    <scope>NUCLEOTIDE SEQUENCE [LARGE SCALE GENOMIC DNA]</scope>
    <source>
        <strain evidence="9 10">GAS95</strain>
    </source>
</reference>